<dbReference type="HOGENOM" id="CLU_005694_1_0_1"/>
<dbReference type="PANTHER" id="PTHR11909">
    <property type="entry name" value="CASEIN KINASE-RELATED"/>
    <property type="match status" value="1"/>
</dbReference>
<keyword evidence="13" id="KW-1267">Proteomics identification</keyword>
<dbReference type="AGR" id="FB:FBgn0039908"/>
<reference evidence="10 12" key="2">
    <citation type="journal article" date="2002" name="Genome Biol.">
        <title>Finishing a whole-genome shotgun: release 3 of the Drosophila melanogaster euchromatic genome sequence.</title>
        <authorList>
            <person name="Celniker S.E."/>
            <person name="Wheeler D.A."/>
            <person name="Kronmiller B."/>
            <person name="Carlson J.W."/>
            <person name="Halpern A."/>
            <person name="Patel S."/>
            <person name="Adams M."/>
            <person name="Champe M."/>
            <person name="Dugan S.P."/>
            <person name="Frise E."/>
            <person name="Hodgson A."/>
            <person name="George R.A."/>
            <person name="Hoskins R.A."/>
            <person name="Laverty T."/>
            <person name="Muzny D.M."/>
            <person name="Nelson C.R."/>
            <person name="Pacleb J.M."/>
            <person name="Park S."/>
            <person name="Pfeiffer B.D."/>
            <person name="Richards S."/>
            <person name="Sodergren E.J."/>
            <person name="Svirskas R."/>
            <person name="Tabor P.E."/>
            <person name="Wan K."/>
            <person name="Stapleton M."/>
            <person name="Sutton G.G."/>
            <person name="Venter C."/>
            <person name="Weinstock G."/>
            <person name="Scherer S.E."/>
            <person name="Myers E.W."/>
            <person name="Gibbs R.A."/>
            <person name="Rubin G.M."/>
        </authorList>
    </citation>
    <scope>NUCLEOTIDE SEQUENCE [LARGE SCALE GENOMIC DNA]</scope>
    <source>
        <strain evidence="12">Berkeley</strain>
    </source>
</reference>
<evidence type="ECO:0000256" key="2">
    <source>
        <dbReference type="ARBA" id="ARBA00022679"/>
    </source>
</evidence>
<dbReference type="AlphaFoldDB" id="L0MLK2"/>
<dbReference type="OrthoDB" id="5979581at2759"/>
<evidence type="ECO:0000256" key="3">
    <source>
        <dbReference type="ARBA" id="ARBA00022741"/>
    </source>
</evidence>
<evidence type="ECO:0000259" key="9">
    <source>
        <dbReference type="PROSITE" id="PS50011"/>
    </source>
</evidence>
<feature type="region of interest" description="Disordered" evidence="8">
    <location>
        <begin position="13"/>
        <end position="35"/>
    </location>
</feature>
<gene>
    <name evidence="10 11" type="primary">Asator</name>
    <name evidence="10" type="synonym">CK I</name>
    <name evidence="10" type="synonym">CKI-like</name>
    <name evidence="10" type="synonym">Dmel\CG11533</name>
    <name evidence="10 11" type="ORF">CG11533</name>
    <name evidence="10" type="ORF">Dmel_CG11533</name>
</gene>
<dbReference type="CDD" id="cd14017">
    <property type="entry name" value="STKc_TTBK"/>
    <property type="match status" value="1"/>
</dbReference>
<dbReference type="Gene3D" id="1.10.510.10">
    <property type="entry name" value="Transferase(Phosphotransferase) domain 1"/>
    <property type="match status" value="1"/>
</dbReference>
<feature type="compositionally biased region" description="Polar residues" evidence="8">
    <location>
        <begin position="732"/>
        <end position="753"/>
    </location>
</feature>
<dbReference type="InterPro" id="IPR017441">
    <property type="entry name" value="Protein_kinase_ATP_BS"/>
</dbReference>
<dbReference type="FunFam" id="3.30.200.20:FF:000358">
    <property type="entry name" value="Tau tubulin kinase 2b"/>
    <property type="match status" value="1"/>
</dbReference>
<dbReference type="GO" id="GO:0004674">
    <property type="term" value="F:protein serine/threonine kinase activity"/>
    <property type="evidence" value="ECO:0007669"/>
    <property type="project" value="UniProtKB-KW"/>
</dbReference>
<dbReference type="Bgee" id="FBgn0039908">
    <property type="expression patterns" value="Expressed in indirect flight muscle cell (Drosophila) in post-embryonic organism and 270 other cell types or tissues"/>
</dbReference>
<keyword evidence="12" id="KW-1185">Reference proteome</keyword>
<evidence type="ECO:0000313" key="11">
    <source>
        <dbReference type="FlyBase" id="FBgn0039908"/>
    </source>
</evidence>
<dbReference type="ExpressionAtlas" id="L0MLK2">
    <property type="expression patterns" value="baseline and differential"/>
</dbReference>
<evidence type="ECO:0000256" key="5">
    <source>
        <dbReference type="ARBA" id="ARBA00022840"/>
    </source>
</evidence>
<evidence type="ECO:0000256" key="4">
    <source>
        <dbReference type="ARBA" id="ARBA00022777"/>
    </source>
</evidence>
<dbReference type="EC" id="2.7.11.1" evidence="10"/>
<dbReference type="FunFam" id="1.10.510.10:FF:000481">
    <property type="entry name" value="Asator, isoform D"/>
    <property type="match status" value="1"/>
</dbReference>
<keyword evidence="4" id="KW-0418">Kinase</keyword>
<dbReference type="Proteomes" id="UP000000803">
    <property type="component" value="Chromosome 4"/>
</dbReference>
<dbReference type="BioGRID-ORCS" id="43794">
    <property type="hits" value="0 hits in 3 CRISPR screens"/>
</dbReference>
<keyword evidence="2 10" id="KW-0808">Transferase</keyword>
<dbReference type="InterPro" id="IPR047916">
    <property type="entry name" value="TTBK_Asator-like_STKc"/>
</dbReference>
<feature type="compositionally biased region" description="Basic and acidic residues" evidence="8">
    <location>
        <begin position="644"/>
        <end position="656"/>
    </location>
</feature>
<dbReference type="SUPFAM" id="SSF56112">
    <property type="entry name" value="Protein kinase-like (PK-like)"/>
    <property type="match status" value="1"/>
</dbReference>
<evidence type="ECO:0000256" key="1">
    <source>
        <dbReference type="ARBA" id="ARBA00022527"/>
    </source>
</evidence>
<feature type="region of interest" description="Disordered" evidence="8">
    <location>
        <begin position="866"/>
        <end position="886"/>
    </location>
</feature>
<feature type="binding site" evidence="7">
    <location>
        <position position="202"/>
    </location>
    <ligand>
        <name>ATP</name>
        <dbReference type="ChEBI" id="CHEBI:30616"/>
    </ligand>
</feature>
<feature type="region of interest" description="Disordered" evidence="8">
    <location>
        <begin position="639"/>
        <end position="696"/>
    </location>
</feature>
<dbReference type="VEuPathDB" id="VectorBase:FBgn0039908"/>
<dbReference type="SMR" id="L0MLK2"/>
<reference evidence="10 12" key="9">
    <citation type="journal article" date="2015" name="G3 (Bethesda)">
        <title>Gene Model Annotations for Drosophila melanogaster: Impact of High-Throughput Data.</title>
        <authorList>
            <consortium name="FlyBase Consortium"/>
            <person name="Matthews B.B."/>
            <person name="Dos Santos G."/>
            <person name="Crosby M.A."/>
            <person name="Emmert D.B."/>
            <person name="St Pierre S.E."/>
            <person name="Gramates L.S."/>
            <person name="Zhou P."/>
            <person name="Schroeder A.J."/>
            <person name="Falls K."/>
            <person name="Strelets V."/>
            <person name="Russo S.M."/>
            <person name="Gelbart W.M."/>
            <person name="null"/>
        </authorList>
    </citation>
    <scope>NUCLEOTIDE SEQUENCE [LARGE SCALE GENOMIC DNA]</scope>
    <source>
        <strain evidence="12">Berkeley</strain>
    </source>
</reference>
<dbReference type="EMBL" id="AE014135">
    <property type="protein sequence ID" value="AGB96544.1"/>
    <property type="molecule type" value="Genomic_DNA"/>
</dbReference>
<organism evidence="10 12">
    <name type="scientific">Drosophila melanogaster</name>
    <name type="common">Fruit fly</name>
    <dbReference type="NCBI Taxonomy" id="7227"/>
    <lineage>
        <taxon>Eukaryota</taxon>
        <taxon>Metazoa</taxon>
        <taxon>Ecdysozoa</taxon>
        <taxon>Arthropoda</taxon>
        <taxon>Hexapoda</taxon>
        <taxon>Insecta</taxon>
        <taxon>Pterygota</taxon>
        <taxon>Neoptera</taxon>
        <taxon>Endopterygota</taxon>
        <taxon>Diptera</taxon>
        <taxon>Brachycera</taxon>
        <taxon>Muscomorpha</taxon>
        <taxon>Ephydroidea</taxon>
        <taxon>Drosophilidae</taxon>
        <taxon>Drosophila</taxon>
        <taxon>Sophophora</taxon>
    </lineage>
</organism>
<reference evidence="10 12" key="8">
    <citation type="journal article" date="2007" name="Science">
        <title>Sequence finishing and mapping of Drosophila melanogaster heterochromatin.</title>
        <authorList>
            <person name="Hoskins R.A."/>
            <person name="Carlson J.W."/>
            <person name="Kennedy C."/>
            <person name="Acevedo D."/>
            <person name="Evans-Holm M."/>
            <person name="Frise E."/>
            <person name="Wan K.H."/>
            <person name="Park S."/>
            <person name="Mendez-Lago M."/>
            <person name="Rossi F."/>
            <person name="Villasante A."/>
            <person name="Dimitri P."/>
            <person name="Karpen G.H."/>
            <person name="Celniker S.E."/>
        </authorList>
    </citation>
    <scope>NUCLEOTIDE SEQUENCE [LARGE SCALE GENOMIC DNA]</scope>
    <source>
        <strain evidence="12">Berkeley</strain>
    </source>
</reference>
<reference evidence="10 12" key="7">
    <citation type="journal article" date="2007" name="Science">
        <title>The Release 5.1 annotation of Drosophila melanogaster heterochromatin.</title>
        <authorList>
            <person name="Smith C.D."/>
            <person name="Shu S."/>
            <person name="Mungall C.J."/>
            <person name="Karpen G.H."/>
        </authorList>
    </citation>
    <scope>NUCLEOTIDE SEQUENCE [LARGE SCALE GENOMIC DNA]</scope>
    <source>
        <strain evidence="12">Berkeley</strain>
    </source>
</reference>
<reference evidence="10 12" key="5">
    <citation type="journal article" date="2002" name="Genome Biol.">
        <title>Heterochromatic sequences in a Drosophila whole-genome shotgun assembly.</title>
        <authorList>
            <person name="Hoskins R.A."/>
            <person name="Smith C.D."/>
            <person name="Carlson J.W."/>
            <person name="Carvalho A.B."/>
            <person name="Halpern A."/>
            <person name="Kaminker J.S."/>
            <person name="Kennedy C."/>
            <person name="Mungall C.J."/>
            <person name="Sullivan B.A."/>
            <person name="Sutton G.G."/>
            <person name="Yasuhara J.C."/>
            <person name="Wakimoto B.T."/>
            <person name="Myers E.W."/>
            <person name="Celniker S.E."/>
            <person name="Rubin G.M."/>
            <person name="Karpen G.H."/>
        </authorList>
    </citation>
    <scope>NUCLEOTIDE SEQUENCE [LARGE SCALE GENOMIC DNA]</scope>
    <source>
        <strain evidence="12">Berkeley</strain>
    </source>
</reference>
<dbReference type="GO" id="GO:0005819">
    <property type="term" value="C:spindle"/>
    <property type="evidence" value="ECO:0000314"/>
    <property type="project" value="FlyBase"/>
</dbReference>
<reference evidence="10 12" key="6">
    <citation type="journal article" date="2005" name="PLoS Comput. Biol.">
        <title>Combined evidence annotation of transposable elements in genome sequences.</title>
        <authorList>
            <person name="Quesneville H."/>
            <person name="Bergman C.M."/>
            <person name="Andrieu O."/>
            <person name="Autard D."/>
            <person name="Nouaud D."/>
            <person name="Ashburner M."/>
            <person name="Anxolabehere D."/>
        </authorList>
    </citation>
    <scope>NUCLEOTIDE SEQUENCE [LARGE SCALE GENOMIC DNA]</scope>
    <source>
        <strain evidence="12">Berkeley</strain>
    </source>
</reference>
<dbReference type="InterPro" id="IPR011009">
    <property type="entry name" value="Kinase-like_dom_sf"/>
</dbReference>
<dbReference type="Pfam" id="PF00069">
    <property type="entry name" value="Pkinase"/>
    <property type="match status" value="1"/>
</dbReference>
<feature type="domain" description="Protein kinase" evidence="9">
    <location>
        <begin position="173"/>
        <end position="436"/>
    </location>
</feature>
<evidence type="ECO:0000256" key="8">
    <source>
        <dbReference type="SAM" id="MobiDB-lite"/>
    </source>
</evidence>
<dbReference type="CTD" id="43794"/>
<reference evidence="10 12" key="11">
    <citation type="journal article" date="2015" name="Genome Res.">
        <title>The Release 6 reference sequence of the Drosophila melanogaster genome.</title>
        <authorList>
            <person name="Hoskins R.A."/>
            <person name="Carlson J.W."/>
            <person name="Wan K.H."/>
            <person name="Park S."/>
            <person name="Mendez I."/>
            <person name="Galle S.E."/>
            <person name="Booth B.W."/>
            <person name="Pfeiffer B.D."/>
            <person name="George R.A."/>
            <person name="Svirskas R."/>
            <person name="Krzywinski M."/>
            <person name="Schein J."/>
            <person name="Accardo M.C."/>
            <person name="Damia E."/>
            <person name="Messina G."/>
            <person name="Mendez-Lago M."/>
            <person name="de Pablos B."/>
            <person name="Demakova O.V."/>
            <person name="Andreyeva E.N."/>
            <person name="Boldyreva L.V."/>
            <person name="Marra M."/>
            <person name="Carvalho A.B."/>
            <person name="Dimitri P."/>
            <person name="Villasante A."/>
            <person name="Zhimulev I.F."/>
            <person name="Rubin G.M."/>
            <person name="Karpen G.H."/>
            <person name="Celniker S.E."/>
        </authorList>
    </citation>
    <scope>NUCLEOTIDE SEQUENCE [LARGE SCALE GENOMIC DNA]</scope>
    <source>
        <strain evidence="12">Berkeley</strain>
    </source>
</reference>
<evidence type="ECO:0007829" key="13">
    <source>
        <dbReference type="PeptideAtlas" id="L0MLK2"/>
    </source>
</evidence>
<dbReference type="SMART" id="SM00220">
    <property type="entry name" value="S_TKc"/>
    <property type="match status" value="1"/>
</dbReference>
<feature type="compositionally biased region" description="Polar residues" evidence="8">
    <location>
        <begin position="20"/>
        <end position="35"/>
    </location>
</feature>
<reference evidence="10 12" key="1">
    <citation type="journal article" date="2000" name="Science">
        <title>The genome sequence of Drosophila melanogaster.</title>
        <authorList>
            <person name="Adams M.D."/>
            <person name="Celniker S.E."/>
            <person name="Holt R.A."/>
            <person name="Evans C.A."/>
            <person name="Gocayne J.D."/>
            <person name="Amanatides P.G."/>
            <person name="Scherer S.E."/>
            <person name="Li P.W."/>
            <person name="Hoskins R.A."/>
            <person name="Galle R.F."/>
            <person name="George R.A."/>
            <person name="Lewis S.E."/>
            <person name="Richards S."/>
            <person name="Ashburner M."/>
            <person name="Henderson S.N."/>
            <person name="Sutton G.G."/>
            <person name="Wortman J.R."/>
            <person name="Yandell M.D."/>
            <person name="Zhang Q."/>
            <person name="Chen L.X."/>
            <person name="Brandon R.C."/>
            <person name="Rogers Y.H."/>
            <person name="Blazej R.G."/>
            <person name="Champe M."/>
            <person name="Pfeiffer B.D."/>
            <person name="Wan K.H."/>
            <person name="Doyle C."/>
            <person name="Baxter E.G."/>
            <person name="Helt G."/>
            <person name="Nelson C.R."/>
            <person name="Gabor G.L."/>
            <person name="Abril J.F."/>
            <person name="Agbayani A."/>
            <person name="An H.J."/>
            <person name="Andrews-Pfannkoch C."/>
            <person name="Baldwin D."/>
            <person name="Ballew R.M."/>
            <person name="Basu A."/>
            <person name="Baxendale J."/>
            <person name="Bayraktaroglu L."/>
            <person name="Beasley E.M."/>
            <person name="Beeson K.Y."/>
            <person name="Benos P.V."/>
            <person name="Berman B.P."/>
            <person name="Bhandari D."/>
            <person name="Bolshakov S."/>
            <person name="Borkova D."/>
            <person name="Botchan M.R."/>
            <person name="Bouck J."/>
            <person name="Brokstein P."/>
            <person name="Brottier P."/>
            <person name="Burtis K.C."/>
            <person name="Busam D.A."/>
            <person name="Butler H."/>
            <person name="Cadieu E."/>
            <person name="Center A."/>
            <person name="Chandra I."/>
            <person name="Cherry J.M."/>
            <person name="Cawley S."/>
            <person name="Dahlke C."/>
            <person name="Davenport L.B."/>
            <person name="Davies P."/>
            <person name="de Pablos B."/>
            <person name="Delcher A."/>
            <person name="Deng Z."/>
            <person name="Mays A.D."/>
            <person name="Dew I."/>
            <person name="Dietz S.M."/>
            <person name="Dodson K."/>
            <person name="Doup L.E."/>
            <person name="Downes M."/>
            <person name="Dugan-Rocha S."/>
            <person name="Dunkov B.C."/>
            <person name="Dunn P."/>
            <person name="Durbin K.J."/>
            <person name="Evangelista C.C."/>
            <person name="Ferraz C."/>
            <person name="Ferriera S."/>
            <person name="Fleischmann W."/>
            <person name="Fosler C."/>
            <person name="Gabrielian A.E."/>
            <person name="Garg N.S."/>
            <person name="Gelbart W.M."/>
            <person name="Glasser K."/>
            <person name="Glodek A."/>
            <person name="Gong F."/>
            <person name="Gorrell J.H."/>
            <person name="Gu Z."/>
            <person name="Guan P."/>
            <person name="Harris M."/>
            <person name="Harris N.L."/>
            <person name="Harvey D."/>
            <person name="Heiman T.J."/>
            <person name="Hernandez J.R."/>
            <person name="Houck J."/>
            <person name="Hostin D."/>
            <person name="Houston K.A."/>
            <person name="Howland T.J."/>
            <person name="Wei M.H."/>
            <person name="Ibegwam C."/>
            <person name="Jalali M."/>
            <person name="Kalush F."/>
            <person name="Karpen G.H."/>
            <person name="Ke Z."/>
            <person name="Kennison J.A."/>
            <person name="Ketchum K.A."/>
            <person name="Kimmel B.E."/>
            <person name="Kodira C.D."/>
            <person name="Kraft C."/>
            <person name="Kravitz S."/>
            <person name="Kulp D."/>
            <person name="Lai Z."/>
            <person name="Lasko P."/>
            <person name="Lei Y."/>
            <person name="Levitsky A.A."/>
            <person name="Li J."/>
            <person name="Li Z."/>
            <person name="Liang Y."/>
            <person name="Lin X."/>
            <person name="Liu X."/>
            <person name="Mattei B."/>
            <person name="McIntosh T.C."/>
            <person name="McLeod M.P."/>
            <person name="McPherson D."/>
            <person name="Merkulov G."/>
            <person name="Milshina N.V."/>
            <person name="Mobarry C."/>
            <person name="Morris J."/>
            <person name="Moshrefi A."/>
            <person name="Mount S.M."/>
            <person name="Moy M."/>
            <person name="Murphy B."/>
            <person name="Murphy L."/>
            <person name="Muzny D.M."/>
            <person name="Nelson D.L."/>
            <person name="Nelson D.R."/>
            <person name="Nelson K.A."/>
            <person name="Nixon K."/>
            <person name="Nusskern D.R."/>
            <person name="Pacleb J.M."/>
            <person name="Palazzolo M."/>
            <person name="Pittman G.S."/>
            <person name="Pan S."/>
            <person name="Pollard J."/>
            <person name="Puri V."/>
            <person name="Reese M.G."/>
            <person name="Reinert K."/>
            <person name="Remington K."/>
            <person name="Saunders R.D."/>
            <person name="Scheeler F."/>
            <person name="Shen H."/>
            <person name="Shue B.C."/>
            <person name="Siden-Kiamos I."/>
            <person name="Simpson M."/>
            <person name="Skupski M.P."/>
            <person name="Smith T."/>
            <person name="Spier E."/>
            <person name="Spradling A.C."/>
            <person name="Stapleton M."/>
            <person name="Strong R."/>
            <person name="Sun E."/>
            <person name="Svirskas R."/>
            <person name="Tector C."/>
            <person name="Turner R."/>
            <person name="Venter E."/>
            <person name="Wang A.H."/>
            <person name="Wang X."/>
            <person name="Wang Z.Y."/>
            <person name="Wassarman D.A."/>
            <person name="Weinstock G.M."/>
            <person name="Weissenbach J."/>
            <person name="Williams S.M."/>
            <person name="WoodageT"/>
            <person name="Worley K.C."/>
            <person name="Wu D."/>
            <person name="Yang S."/>
            <person name="Yao Q.A."/>
            <person name="Ye J."/>
            <person name="Yeh R.F."/>
            <person name="Zaveri J.S."/>
            <person name="Zhan M."/>
            <person name="Zhang G."/>
            <person name="Zhao Q."/>
            <person name="Zheng L."/>
            <person name="Zheng X.H."/>
            <person name="Zhong F.N."/>
            <person name="Zhong W."/>
            <person name="Zhou X."/>
            <person name="Zhu S."/>
            <person name="Zhu X."/>
            <person name="Smith H.O."/>
            <person name="Gibbs R.A."/>
            <person name="Myers E.W."/>
            <person name="Rubin G.M."/>
            <person name="Venter J.C."/>
        </authorList>
    </citation>
    <scope>NUCLEOTIDE SEQUENCE [LARGE SCALE GENOMIC DNA]</scope>
    <source>
        <strain evidence="12">Berkeley</strain>
    </source>
</reference>
<dbReference type="FlyBase" id="FBgn0039908">
    <property type="gene designation" value="Asator"/>
</dbReference>
<evidence type="ECO:0000313" key="10">
    <source>
        <dbReference type="EMBL" id="AGB96544.1"/>
    </source>
</evidence>
<accession>L0MLK2</accession>
<feature type="region of interest" description="Disordered" evidence="8">
    <location>
        <begin position="732"/>
        <end position="769"/>
    </location>
</feature>
<protein>
    <submittedName>
        <fullName evidence="10">Asator, isoform G</fullName>
        <ecNumber evidence="10">2.7.11.1</ecNumber>
    </submittedName>
</protein>
<proteinExistence type="evidence at protein level"/>
<evidence type="ECO:0000256" key="7">
    <source>
        <dbReference type="PROSITE-ProRule" id="PRU10141"/>
    </source>
</evidence>
<dbReference type="RefSeq" id="NP_001259054.1">
    <property type="nucleotide sequence ID" value="NM_001272125.1"/>
</dbReference>
<reference evidence="10 12" key="4">
    <citation type="journal article" date="2002" name="Genome Biol.">
        <title>The transposable elements of the Drosophila melanogaster euchromatin: a genomics perspective.</title>
        <authorList>
            <person name="Kaminker J.S."/>
            <person name="Bergman C.M."/>
            <person name="Kronmiller B."/>
            <person name="Carlson J."/>
            <person name="Svirskas R."/>
            <person name="Patel S."/>
            <person name="Frise E."/>
            <person name="Wheeler D.A."/>
            <person name="Lewis S.E."/>
            <person name="Rubin G.M."/>
            <person name="Ashburner M."/>
            <person name="Celniker S.E."/>
        </authorList>
    </citation>
    <scope>NUCLEOTIDE SEQUENCE [LARGE SCALE GENOMIC DNA]</scope>
    <source>
        <strain evidence="12">Berkeley</strain>
    </source>
</reference>
<keyword evidence="3 7" id="KW-0547">Nucleotide-binding</keyword>
<dbReference type="GeneID" id="43794"/>
<keyword evidence="1" id="KW-0723">Serine/threonine-protein kinase</keyword>
<comment type="similarity">
    <text evidence="6">Belongs to the protein kinase superfamily. CK1 Ser/Thr protein kinase family.</text>
</comment>
<dbReference type="InterPro" id="IPR050235">
    <property type="entry name" value="CK1_Ser-Thr_kinase"/>
</dbReference>
<evidence type="ECO:0000313" key="12">
    <source>
        <dbReference type="Proteomes" id="UP000000803"/>
    </source>
</evidence>
<keyword evidence="5 7" id="KW-0067">ATP-binding</keyword>
<dbReference type="GO" id="GO:0005524">
    <property type="term" value="F:ATP binding"/>
    <property type="evidence" value="ECO:0007669"/>
    <property type="project" value="UniProtKB-UniRule"/>
</dbReference>
<dbReference type="GO" id="GO:0005737">
    <property type="term" value="C:cytoplasm"/>
    <property type="evidence" value="ECO:0000314"/>
    <property type="project" value="FlyBase"/>
</dbReference>
<dbReference type="InterPro" id="IPR000719">
    <property type="entry name" value="Prot_kinase_dom"/>
</dbReference>
<reference evidence="10 12" key="3">
    <citation type="journal article" date="2002" name="Genome Biol.">
        <title>Annotation of the Drosophila melanogaster euchromatic genome: a systematic review.</title>
        <authorList>
            <person name="Misra S."/>
            <person name="Crosby M.A."/>
            <person name="Mungall C.J."/>
            <person name="Matthews B.B."/>
            <person name="Campbell K.S."/>
            <person name="Hradecky P."/>
            <person name="Huang Y."/>
            <person name="Kaminker J.S."/>
            <person name="Millburn G.H."/>
            <person name="Prochnik S.E."/>
            <person name="Smith C.D."/>
            <person name="Tupy J.L."/>
            <person name="Whitfied E.J."/>
            <person name="Bayraktaroglu L."/>
            <person name="Berman B.P."/>
            <person name="Bettencourt B.R."/>
            <person name="Celniker S.E."/>
            <person name="de Grey A.D."/>
            <person name="Drysdale R.A."/>
            <person name="Harris N.L."/>
            <person name="Richter J."/>
            <person name="Russo S."/>
            <person name="Schroeder A.J."/>
            <person name="Shu S.Q."/>
            <person name="Stapleton M."/>
            <person name="Yamada C."/>
            <person name="Ashburner M."/>
            <person name="Gelbart W.M."/>
            <person name="Rubin G.M."/>
            <person name="Lewis S.E."/>
        </authorList>
    </citation>
    <scope>GENOME REANNOTATION</scope>
    <source>
        <strain evidence="12">Berkeley</strain>
    </source>
</reference>
<dbReference type="PROSITE" id="PS50011">
    <property type="entry name" value="PROTEIN_KINASE_DOM"/>
    <property type="match status" value="1"/>
</dbReference>
<dbReference type="PROSITE" id="PS00107">
    <property type="entry name" value="PROTEIN_KINASE_ATP"/>
    <property type="match status" value="1"/>
</dbReference>
<sequence>MFWHLLCVPNDENASAPDDGNQSCQPSSKQDQYLSPNRNCQKNLLRLYPPPPSKPPPLVGAILQTRLLHQISPSAIADADADLNAVGELLYPNVLQRSATLPAKHNRLGVRSRVTFKVPSSNLPAQDSYSHQPRNQVAVAAKDGILVDVKAKESVKMTSEDLLQPGHVVKERWKVVRKIGGGGFGEIYEGQDLITREQVALKVESARQPKQVLKMEVAVLKKLQGKEHVCRFIGCGRNDRFNYVVMQLQGKNLAELRRAQPRGAFSLSTTLRLGLQILKAIESIHSVGFLHRDIKPSNFSVGRLPYNCRRVYMLDFGLARQYTTGTGEVRCPRAAAGFRGTVRYASINAHRNREMGRHDDLWSLFYMLVEFVNGQLPWRKIKDKEQVGLTKEKYDHRILLKHLPSDLKQFLEHIQSLTYGDRPDYAMLIGLFERCMKRRGVKESDPYDWEKVDSTAIGNISATGNPSIPIKSDYMHGNITQMTVAASNASGTEYVDKNCNATSLAQPAKGSGEPMVQHGNAANNQNITSKGLQQQSTLTNSQVAIANIQSAPSMIEREDVQYTKLEEGAPTKFITMKPNGECDNVDIAAKCIFEQKHVEANDDIVGRASLSGVEQHYKSQIKKHNSPEIANKQIQRTGTVTNDKTSEVNRSTEEQKSTFGRLRVLTAPPMSVHDLPSGGGHSHQVSDLSGKQDPYAATSNAAPIGINSSSTKFGSQHGQIFGLAAMPPINRRSATSTNLRPSSSASQRINSGSTIGGAVGNGSNTARSSVAGDHSVTQFALIDDENVSALQQVTKGGALTLASQWKSQFDDSEDTTDNEWNREHQVYRMDIARNVCVRETYSEITHLARPSTSSVLRNRLPSPFKKDSALQLNSTNDSLDKSRHRNSLPNVSVNDIFDDLQMKLNLDLGSAIQENNCCISGRLEIRVIPKDTSHPDDSVYYDAMGAVKNTPTANEGHDHSDQAVNNCDEMEATSAVIAFPNKSISKIMSPPGRDATEERTGASLCSLYSAGVNKLKLNGNTAPRTQFKKGSTDGFGENESEFDFPLLNPSKIPVRQSKCASWAGADFISASKPLESAEVPQEIPYHPQSDTTYSVIDSIPVRKTTYSIALECPPNISDLTPGLSYFYCNIVVPLRLFSILLTES</sequence>
<reference evidence="10 12" key="10">
    <citation type="journal article" date="2015" name="G3 (Bethesda)">
        <title>Gene Model Annotations for Drosophila melanogaster: The Rule-Benders.</title>
        <authorList>
            <consortium name="FlyBase Consortium"/>
            <person name="Crosby M.A."/>
            <person name="Gramates L.S."/>
            <person name="Dos Santos G."/>
            <person name="Matthews B.B."/>
            <person name="St Pierre S.E."/>
            <person name="Zhou P."/>
            <person name="Schroeder A.J."/>
            <person name="Falls K."/>
            <person name="Emmert D.B."/>
            <person name="Russo S.M."/>
            <person name="Gelbart W.M."/>
            <person name="null"/>
        </authorList>
    </citation>
    <scope>NUCLEOTIDE SEQUENCE [LARGE SCALE GENOMIC DNA]</scope>
    <source>
        <strain evidence="12">Berkeley</strain>
    </source>
</reference>
<evidence type="ECO:0000256" key="6">
    <source>
        <dbReference type="ARBA" id="ARBA00061588"/>
    </source>
</evidence>
<name>L0MLK2_DROME</name>